<proteinExistence type="inferred from homology"/>
<dbReference type="STRING" id="230819.A0A5C3KXR9"/>
<dbReference type="SMART" id="SM01041">
    <property type="entry name" value="BRO1"/>
    <property type="match status" value="1"/>
</dbReference>
<organism evidence="5 6">
    <name type="scientific">Coprinopsis marcescibilis</name>
    <name type="common">Agaric fungus</name>
    <name type="synonym">Psathyrella marcescibilis</name>
    <dbReference type="NCBI Taxonomy" id="230819"/>
    <lineage>
        <taxon>Eukaryota</taxon>
        <taxon>Fungi</taxon>
        <taxon>Dikarya</taxon>
        <taxon>Basidiomycota</taxon>
        <taxon>Agaricomycotina</taxon>
        <taxon>Agaricomycetes</taxon>
        <taxon>Agaricomycetidae</taxon>
        <taxon>Agaricales</taxon>
        <taxon>Agaricineae</taxon>
        <taxon>Psathyrellaceae</taxon>
        <taxon>Coprinopsis</taxon>
    </lineage>
</organism>
<dbReference type="Pfam" id="PF03097">
    <property type="entry name" value="BRO1"/>
    <property type="match status" value="1"/>
</dbReference>
<dbReference type="PANTHER" id="PTHR40463">
    <property type="entry name" value="PH-RESPONSE REGULATOR PROTEIN PALC"/>
    <property type="match status" value="1"/>
</dbReference>
<evidence type="ECO:0000313" key="6">
    <source>
        <dbReference type="Proteomes" id="UP000307440"/>
    </source>
</evidence>
<accession>A0A5C3KXR9</accession>
<dbReference type="EMBL" id="ML210189">
    <property type="protein sequence ID" value="TFK25204.1"/>
    <property type="molecule type" value="Genomic_DNA"/>
</dbReference>
<evidence type="ECO:0000313" key="5">
    <source>
        <dbReference type="EMBL" id="TFK25204.1"/>
    </source>
</evidence>
<evidence type="ECO:0000256" key="3">
    <source>
        <dbReference type="SAM" id="MobiDB-lite"/>
    </source>
</evidence>
<evidence type="ECO:0000259" key="4">
    <source>
        <dbReference type="PROSITE" id="PS51180"/>
    </source>
</evidence>
<sequence length="468" mass="51238">MYHFELPTTEAISFSDFCIDQSNNKEYGFRFPQITEARANLRASLKEAKRAETLANKDILKLVKVIEEYIPQIQSLMTCVAHDDIGFKSEPTFSWRSTLSANIMKTAPKFSTHGLHADYAFTLVTYGFALCNLGWSIVNALGPYEQDRAISDSSRKLKDEQLQISVSFLCKASGLFSYISDTVLPGWEVDRTNAPLGYNRPPELTREVNSALSKMALADAQTLAIRKLLSKSAFDSNIAPGPPLPSSHPSPSLLAKLHLECGTLYSSARSLMKTVGLSKSSNNTAEVVSDLRKHLAEGATFHEALGHKWLGVTAGENGGSDKGGEAVAFVAWSKEELEELKDSGKQISLGKNEREISGQKKGRIVDELASINVFLKHYRTMNDSLHFQPVPTQSDLQRLIPTGTMAVVPKPFVPPQATFGPGSVEHLRNKAEHLEVQDSFPSEPGSSAPMDHDTVSPKGNYAGAGSYF</sequence>
<dbReference type="InterPro" id="IPR004328">
    <property type="entry name" value="BRO1_dom"/>
</dbReference>
<keyword evidence="6" id="KW-1185">Reference proteome</keyword>
<dbReference type="GO" id="GO:0071467">
    <property type="term" value="P:cellular response to pH"/>
    <property type="evidence" value="ECO:0007669"/>
    <property type="project" value="InterPro"/>
</dbReference>
<gene>
    <name evidence="5" type="ORF">FA15DRAFT_703907</name>
</gene>
<dbReference type="InterPro" id="IPR037505">
    <property type="entry name" value="pH-resp_palC"/>
</dbReference>
<name>A0A5C3KXR9_COPMA</name>
<reference evidence="5 6" key="1">
    <citation type="journal article" date="2019" name="Nat. Ecol. Evol.">
        <title>Megaphylogeny resolves global patterns of mushroom evolution.</title>
        <authorList>
            <person name="Varga T."/>
            <person name="Krizsan K."/>
            <person name="Foldi C."/>
            <person name="Dima B."/>
            <person name="Sanchez-Garcia M."/>
            <person name="Sanchez-Ramirez S."/>
            <person name="Szollosi G.J."/>
            <person name="Szarkandi J.G."/>
            <person name="Papp V."/>
            <person name="Albert L."/>
            <person name="Andreopoulos W."/>
            <person name="Angelini C."/>
            <person name="Antonin V."/>
            <person name="Barry K.W."/>
            <person name="Bougher N.L."/>
            <person name="Buchanan P."/>
            <person name="Buyck B."/>
            <person name="Bense V."/>
            <person name="Catcheside P."/>
            <person name="Chovatia M."/>
            <person name="Cooper J."/>
            <person name="Damon W."/>
            <person name="Desjardin D."/>
            <person name="Finy P."/>
            <person name="Geml J."/>
            <person name="Haridas S."/>
            <person name="Hughes K."/>
            <person name="Justo A."/>
            <person name="Karasinski D."/>
            <person name="Kautmanova I."/>
            <person name="Kiss B."/>
            <person name="Kocsube S."/>
            <person name="Kotiranta H."/>
            <person name="LaButti K.M."/>
            <person name="Lechner B.E."/>
            <person name="Liimatainen K."/>
            <person name="Lipzen A."/>
            <person name="Lukacs Z."/>
            <person name="Mihaltcheva S."/>
            <person name="Morgado L.N."/>
            <person name="Niskanen T."/>
            <person name="Noordeloos M.E."/>
            <person name="Ohm R.A."/>
            <person name="Ortiz-Santana B."/>
            <person name="Ovrebo C."/>
            <person name="Racz N."/>
            <person name="Riley R."/>
            <person name="Savchenko A."/>
            <person name="Shiryaev A."/>
            <person name="Soop K."/>
            <person name="Spirin V."/>
            <person name="Szebenyi C."/>
            <person name="Tomsovsky M."/>
            <person name="Tulloss R.E."/>
            <person name="Uehling J."/>
            <person name="Grigoriev I.V."/>
            <person name="Vagvolgyi C."/>
            <person name="Papp T."/>
            <person name="Martin F.M."/>
            <person name="Miettinen O."/>
            <person name="Hibbett D.S."/>
            <person name="Nagy L.G."/>
        </authorList>
    </citation>
    <scope>NUCLEOTIDE SEQUENCE [LARGE SCALE GENOMIC DNA]</scope>
    <source>
        <strain evidence="5 6">CBS 121175</strain>
    </source>
</reference>
<dbReference type="Proteomes" id="UP000307440">
    <property type="component" value="Unassembled WGS sequence"/>
</dbReference>
<evidence type="ECO:0000256" key="1">
    <source>
        <dbReference type="ARBA" id="ARBA00010997"/>
    </source>
</evidence>
<dbReference type="AlphaFoldDB" id="A0A5C3KXR9"/>
<dbReference type="CDD" id="cd09245">
    <property type="entry name" value="BRO1_UmRIM23-like"/>
    <property type="match status" value="1"/>
</dbReference>
<dbReference type="PROSITE" id="PS51180">
    <property type="entry name" value="BRO1"/>
    <property type="match status" value="1"/>
</dbReference>
<dbReference type="PANTHER" id="PTHR40463:SF1">
    <property type="entry name" value="PH-RESPONSE REGULATOR PROTEIN PALC"/>
    <property type="match status" value="1"/>
</dbReference>
<feature type="domain" description="BRO1" evidence="4">
    <location>
        <begin position="1"/>
        <end position="468"/>
    </location>
</feature>
<dbReference type="GO" id="GO:0005886">
    <property type="term" value="C:plasma membrane"/>
    <property type="evidence" value="ECO:0007669"/>
    <property type="project" value="TreeGrafter"/>
</dbReference>
<dbReference type="InterPro" id="IPR038499">
    <property type="entry name" value="BRO1_sf"/>
</dbReference>
<evidence type="ECO:0000256" key="2">
    <source>
        <dbReference type="ARBA" id="ARBA00022193"/>
    </source>
</evidence>
<protein>
    <recommendedName>
        <fullName evidence="2">pH-response regulator protein palC</fullName>
    </recommendedName>
</protein>
<dbReference type="Gene3D" id="1.25.40.280">
    <property type="entry name" value="alix/aip1 like domains"/>
    <property type="match status" value="1"/>
</dbReference>
<feature type="region of interest" description="Disordered" evidence="3">
    <location>
        <begin position="437"/>
        <end position="459"/>
    </location>
</feature>
<comment type="similarity">
    <text evidence="1">Belongs to the palC family.</text>
</comment>
<dbReference type="OrthoDB" id="10266451at2759"/>